<keyword evidence="2 5" id="KW-0812">Transmembrane</keyword>
<evidence type="ECO:0000256" key="4">
    <source>
        <dbReference type="ARBA" id="ARBA00023136"/>
    </source>
</evidence>
<feature type="transmembrane region" description="Helical" evidence="5">
    <location>
        <begin position="278"/>
        <end position="300"/>
    </location>
</feature>
<protein>
    <recommendedName>
        <fullName evidence="5">UPF0182 protein ISU02_13940</fullName>
    </recommendedName>
</protein>
<proteinExistence type="inferred from homology"/>
<keyword evidence="4 5" id="KW-0472">Membrane</keyword>
<evidence type="ECO:0000313" key="7">
    <source>
        <dbReference type="EMBL" id="MBF4694219.1"/>
    </source>
</evidence>
<keyword evidence="3 5" id="KW-1133">Transmembrane helix</keyword>
<feature type="transmembrane region" description="Helical" evidence="5">
    <location>
        <begin position="253"/>
        <end position="271"/>
    </location>
</feature>
<feature type="transmembrane region" description="Helical" evidence="5">
    <location>
        <begin position="141"/>
        <end position="172"/>
    </location>
</feature>
<dbReference type="PANTHER" id="PTHR39344">
    <property type="entry name" value="UPF0182 PROTEIN SLL1060"/>
    <property type="match status" value="1"/>
</dbReference>
<feature type="coiled-coil region" evidence="6">
    <location>
        <begin position="859"/>
        <end position="886"/>
    </location>
</feature>
<feature type="transmembrane region" description="Helical" evidence="5">
    <location>
        <begin position="12"/>
        <end position="35"/>
    </location>
</feature>
<evidence type="ECO:0000313" key="8">
    <source>
        <dbReference type="Proteomes" id="UP000614200"/>
    </source>
</evidence>
<sequence>MFNPKKNLVRLLIGLVIVVVLLFGKGINLITDFLWFKSIHFESVFLTRLFTKLSLFLPIWLFLGLFLTIYFRMIYKSYLAYPRLHDVTVKKNPIKQYNALVGFAIGAFFSLVITNSLWLDFLKMINGVSFNQTDPIYHLDISFYIFVLPFLRTLMGLLIVFLGLIILGTALLEFILINQRYPNVMDITMETISNSLKGPFLRSLFKKISYLLAFCFLLLSGFYLTNTFELLYSTRGVAFGASYTDIAVTLWSYRTYALLAVVSAALTLFAFHKNKLRLFALGPIMIIVAGIVFSVAGAIVQQLIVEPDEISKETEYLKYNIEFTQKAYNLDAVDLVEYPYAEDLTQTSIQKNDETIKNIRINDARPLKQTFNQIQSIRLYYDFYDIDVDRYKINGEYTQVFITPRELNQYKLDNKAMTWLNQYLKYTHGYGIVMSPVNRVTDEGQPELLFKNIPPITDTDLRITQPEIYFGEQTEKYIIVGSGEKEFDYPSGSDNVETMYSGSDGISLHGLNRLLFAYKEQSLKLLVSNNVTRDSKIIINRNIIERVNAIAPFLKYDSNPYIVLNDMDGKLYWIIDAYTDTPYYPYSQRFDFQEDSINYIRNAVKVVVDAYDGTVHFYTFDDKDPLILTYKHIFPKLFSDREDFPEGLEAHARYPQNLFDLQASVYQKYHVDNPVVFYNGEDVWDLATEKYMDNVQTMASNYVMFKIEDKAEFALIMPYTPKGKPNMTSLLVARNDAPHYGEVFLYRFPKDKTVQGPIMIESRIDQDSLISPQFTLWGQQGSSVLRGNLIVVPIESSLLYVEPIYIQSDNADSLPEMKRVIIAYKDQIVMESTLKAGLDQLFGNKQQQDLTLQTIETLIKQIDHKFELTKESIDELEQLLEELKKQIK</sequence>
<keyword evidence="8" id="KW-1185">Reference proteome</keyword>
<feature type="transmembrane region" description="Helical" evidence="5">
    <location>
        <begin position="96"/>
        <end position="121"/>
    </location>
</feature>
<keyword evidence="1 5" id="KW-1003">Cell membrane</keyword>
<evidence type="ECO:0000256" key="6">
    <source>
        <dbReference type="SAM" id="Coils"/>
    </source>
</evidence>
<evidence type="ECO:0000256" key="3">
    <source>
        <dbReference type="ARBA" id="ARBA00022989"/>
    </source>
</evidence>
<dbReference type="Pfam" id="PF03699">
    <property type="entry name" value="UPF0182"/>
    <property type="match status" value="1"/>
</dbReference>
<comment type="similarity">
    <text evidence="5">Belongs to the UPF0182 family.</text>
</comment>
<evidence type="ECO:0000256" key="2">
    <source>
        <dbReference type="ARBA" id="ARBA00022692"/>
    </source>
</evidence>
<dbReference type="Proteomes" id="UP000614200">
    <property type="component" value="Unassembled WGS sequence"/>
</dbReference>
<accession>A0ABR9ZX90</accession>
<dbReference type="PANTHER" id="PTHR39344:SF1">
    <property type="entry name" value="UPF0182 PROTEIN SLL1060"/>
    <property type="match status" value="1"/>
</dbReference>
<gene>
    <name evidence="7" type="ORF">ISU02_13940</name>
</gene>
<comment type="caution">
    <text evidence="7">The sequence shown here is derived from an EMBL/GenBank/DDBJ whole genome shotgun (WGS) entry which is preliminary data.</text>
</comment>
<organism evidence="7 8">
    <name type="scientific">Fusibacter ferrireducens</name>
    <dbReference type="NCBI Taxonomy" id="2785058"/>
    <lineage>
        <taxon>Bacteria</taxon>
        <taxon>Bacillati</taxon>
        <taxon>Bacillota</taxon>
        <taxon>Clostridia</taxon>
        <taxon>Eubacteriales</taxon>
        <taxon>Eubacteriales Family XII. Incertae Sedis</taxon>
        <taxon>Fusibacter</taxon>
    </lineage>
</organism>
<dbReference type="EMBL" id="JADKNH010000008">
    <property type="protein sequence ID" value="MBF4694219.1"/>
    <property type="molecule type" value="Genomic_DNA"/>
</dbReference>
<name>A0ABR9ZX90_9FIRM</name>
<evidence type="ECO:0000256" key="5">
    <source>
        <dbReference type="HAMAP-Rule" id="MF_01600"/>
    </source>
</evidence>
<feature type="transmembrane region" description="Helical" evidence="5">
    <location>
        <begin position="55"/>
        <end position="75"/>
    </location>
</feature>
<evidence type="ECO:0000256" key="1">
    <source>
        <dbReference type="ARBA" id="ARBA00022475"/>
    </source>
</evidence>
<comment type="subcellular location">
    <subcellularLocation>
        <location evidence="5">Cell membrane</location>
        <topology evidence="5">Multi-pass membrane protein</topology>
    </subcellularLocation>
</comment>
<dbReference type="HAMAP" id="MF_01600">
    <property type="entry name" value="UPF0182"/>
    <property type="match status" value="1"/>
</dbReference>
<dbReference type="RefSeq" id="WP_194702456.1">
    <property type="nucleotide sequence ID" value="NZ_JADKNH010000008.1"/>
</dbReference>
<reference evidence="7 8" key="1">
    <citation type="submission" date="2020-11" db="EMBL/GenBank/DDBJ databases">
        <title>Fusibacter basophilias sp. nov.</title>
        <authorList>
            <person name="Qiu D."/>
        </authorList>
    </citation>
    <scope>NUCLEOTIDE SEQUENCE [LARGE SCALE GENOMIC DNA]</scope>
    <source>
        <strain evidence="7 8">Q10-2</strain>
    </source>
</reference>
<dbReference type="InterPro" id="IPR005372">
    <property type="entry name" value="UPF0182"/>
</dbReference>
<keyword evidence="6" id="KW-0175">Coiled coil</keyword>
<feature type="transmembrane region" description="Helical" evidence="5">
    <location>
        <begin position="210"/>
        <end position="233"/>
    </location>
</feature>